<accession>A0A9C7PYU6</accession>
<keyword evidence="8" id="KW-0539">Nucleus</keyword>
<evidence type="ECO:0000256" key="6">
    <source>
        <dbReference type="ARBA" id="ARBA00022771"/>
    </source>
</evidence>
<evidence type="ECO:0000256" key="7">
    <source>
        <dbReference type="ARBA" id="ARBA00022833"/>
    </source>
</evidence>
<dbReference type="SUPFAM" id="SSF57667">
    <property type="entry name" value="beta-beta-alpha zinc fingers"/>
    <property type="match status" value="1"/>
</dbReference>
<dbReference type="Gene3D" id="3.30.160.60">
    <property type="entry name" value="Classic Zinc Finger"/>
    <property type="match status" value="1"/>
</dbReference>
<dbReference type="GO" id="GO:0003676">
    <property type="term" value="F:nucleic acid binding"/>
    <property type="evidence" value="ECO:0007669"/>
    <property type="project" value="InterPro"/>
</dbReference>
<proteinExistence type="inferred from homology"/>
<dbReference type="GO" id="GO:0005634">
    <property type="term" value="C:nucleus"/>
    <property type="evidence" value="ECO:0007669"/>
    <property type="project" value="UniProtKB-SubCell"/>
</dbReference>
<keyword evidence="14" id="KW-1185">Reference proteome</keyword>
<sequence>MGRIVKQKGNFKQNRRKIFLQRHVDQIKEEIEKKGVIQALTEHTAVDLELPGLGQYYCLPCDRYFVSNDALNRHYKTKAHKRRLKDLQETSYSIREAEAAGGLSTPDNGRPRKIDTV</sequence>
<dbReference type="FunFam" id="3.30.160.60:FF:000299">
    <property type="entry name" value="Zinc finger protein 593"/>
    <property type="match status" value="1"/>
</dbReference>
<evidence type="ECO:0000259" key="12">
    <source>
        <dbReference type="PROSITE" id="PS50157"/>
    </source>
</evidence>
<reference evidence="13" key="1">
    <citation type="journal article" date="2022" name="Proc. Natl. Acad. Sci. U.S.A.">
        <title>Life cycle and functional genomics of the unicellular red alga Galdieria for elucidating algal and plant evolution and industrial use.</title>
        <authorList>
            <person name="Hirooka S."/>
            <person name="Itabashi T."/>
            <person name="Ichinose T.M."/>
            <person name="Onuma R."/>
            <person name="Fujiwara T."/>
            <person name="Yamashita S."/>
            <person name="Jong L.W."/>
            <person name="Tomita R."/>
            <person name="Iwane A.H."/>
            <person name="Miyagishima S.Y."/>
        </authorList>
    </citation>
    <scope>NUCLEOTIDE SEQUENCE</scope>
    <source>
        <strain evidence="13">NBRC 102759</strain>
    </source>
</reference>
<dbReference type="GO" id="GO:0043021">
    <property type="term" value="F:ribonucleoprotein complex binding"/>
    <property type="evidence" value="ECO:0007669"/>
    <property type="project" value="UniProtKB-ARBA"/>
</dbReference>
<dbReference type="InterPro" id="IPR036236">
    <property type="entry name" value="Znf_C2H2_sf"/>
</dbReference>
<comment type="subcellular location">
    <subcellularLocation>
        <location evidence="2">Cytoplasm</location>
    </subcellularLocation>
    <subcellularLocation>
        <location evidence="1">Nucleus</location>
    </subcellularLocation>
</comment>
<keyword evidence="5" id="KW-0479">Metal-binding</keyword>
<reference evidence="13" key="2">
    <citation type="submission" date="2022-01" db="EMBL/GenBank/DDBJ databases">
        <authorList>
            <person name="Hirooka S."/>
            <person name="Miyagishima S.Y."/>
        </authorList>
    </citation>
    <scope>NUCLEOTIDE SEQUENCE</scope>
    <source>
        <strain evidence="13">NBRC 102759</strain>
    </source>
</reference>
<dbReference type="Proteomes" id="UP001061958">
    <property type="component" value="Unassembled WGS sequence"/>
</dbReference>
<evidence type="ECO:0000313" key="13">
    <source>
        <dbReference type="EMBL" id="GJQ13086.1"/>
    </source>
</evidence>
<dbReference type="PANTHER" id="PTHR46095:SF1">
    <property type="entry name" value="ZINC FINGER PROTEIN 593"/>
    <property type="match status" value="1"/>
</dbReference>
<comment type="similarity">
    <text evidence="9">Belongs to the ZNF593/BUD20 C2H2-type zinc-finger protein family.</text>
</comment>
<dbReference type="GO" id="GO:0042254">
    <property type="term" value="P:ribosome biogenesis"/>
    <property type="evidence" value="ECO:0007669"/>
    <property type="project" value="UniProtKB-KW"/>
</dbReference>
<organism evidence="13 14">
    <name type="scientific">Galdieria partita</name>
    <dbReference type="NCBI Taxonomy" id="83374"/>
    <lineage>
        <taxon>Eukaryota</taxon>
        <taxon>Rhodophyta</taxon>
        <taxon>Bangiophyceae</taxon>
        <taxon>Galdieriales</taxon>
        <taxon>Galdieriaceae</taxon>
        <taxon>Galdieria</taxon>
    </lineage>
</organism>
<dbReference type="InterPro" id="IPR013087">
    <property type="entry name" value="Znf_C2H2_type"/>
</dbReference>
<keyword evidence="4" id="KW-0690">Ribosome biogenesis</keyword>
<evidence type="ECO:0000256" key="3">
    <source>
        <dbReference type="ARBA" id="ARBA00022490"/>
    </source>
</evidence>
<evidence type="ECO:0000256" key="11">
    <source>
        <dbReference type="SAM" id="MobiDB-lite"/>
    </source>
</evidence>
<dbReference type="PANTHER" id="PTHR46095">
    <property type="entry name" value="ZINC FINGER PROTEIN 593"/>
    <property type="match status" value="1"/>
</dbReference>
<feature type="domain" description="C2H2-type" evidence="12">
    <location>
        <begin position="56"/>
        <end position="85"/>
    </location>
</feature>
<comment type="caution">
    <text evidence="13">The sequence shown here is derived from an EMBL/GenBank/DDBJ whole genome shotgun (WGS) entry which is preliminary data.</text>
</comment>
<dbReference type="InterPro" id="IPR022755">
    <property type="entry name" value="Znf_C2H2_jaz"/>
</dbReference>
<evidence type="ECO:0000313" key="14">
    <source>
        <dbReference type="Proteomes" id="UP001061958"/>
    </source>
</evidence>
<dbReference type="InterPro" id="IPR003604">
    <property type="entry name" value="Matrin/U1-like-C_Znf_C2H2"/>
</dbReference>
<dbReference type="PROSITE" id="PS00028">
    <property type="entry name" value="ZINC_FINGER_C2H2_1"/>
    <property type="match status" value="1"/>
</dbReference>
<dbReference type="Pfam" id="PF12171">
    <property type="entry name" value="zf-C2H2_jaz"/>
    <property type="match status" value="1"/>
</dbReference>
<evidence type="ECO:0000256" key="8">
    <source>
        <dbReference type="ARBA" id="ARBA00023242"/>
    </source>
</evidence>
<evidence type="ECO:0000256" key="2">
    <source>
        <dbReference type="ARBA" id="ARBA00004496"/>
    </source>
</evidence>
<gene>
    <name evidence="13" type="ORF">GpartN1_g4877.t1</name>
</gene>
<dbReference type="InterPro" id="IPR051879">
    <property type="entry name" value="C2H2-ZF_Maturation_Protein"/>
</dbReference>
<name>A0A9C7PYU6_9RHOD</name>
<evidence type="ECO:0000256" key="10">
    <source>
        <dbReference type="PROSITE-ProRule" id="PRU00042"/>
    </source>
</evidence>
<dbReference type="SMART" id="SM00451">
    <property type="entry name" value="ZnF_U1"/>
    <property type="match status" value="1"/>
</dbReference>
<dbReference type="AlphaFoldDB" id="A0A9C7PYU6"/>
<keyword evidence="6 10" id="KW-0863">Zinc-finger</keyword>
<evidence type="ECO:0000256" key="4">
    <source>
        <dbReference type="ARBA" id="ARBA00022517"/>
    </source>
</evidence>
<dbReference type="EMBL" id="BQMJ01000039">
    <property type="protein sequence ID" value="GJQ13086.1"/>
    <property type="molecule type" value="Genomic_DNA"/>
</dbReference>
<keyword evidence="3" id="KW-0963">Cytoplasm</keyword>
<evidence type="ECO:0000256" key="1">
    <source>
        <dbReference type="ARBA" id="ARBA00004123"/>
    </source>
</evidence>
<dbReference type="GO" id="GO:0005737">
    <property type="term" value="C:cytoplasm"/>
    <property type="evidence" value="ECO:0007669"/>
    <property type="project" value="UniProtKB-SubCell"/>
</dbReference>
<keyword evidence="7" id="KW-0862">Zinc</keyword>
<dbReference type="GO" id="GO:0008270">
    <property type="term" value="F:zinc ion binding"/>
    <property type="evidence" value="ECO:0007669"/>
    <property type="project" value="UniProtKB-KW"/>
</dbReference>
<protein>
    <recommendedName>
        <fullName evidence="12">C2H2-type domain-containing protein</fullName>
    </recommendedName>
</protein>
<dbReference type="OrthoDB" id="24683at2759"/>
<evidence type="ECO:0000256" key="9">
    <source>
        <dbReference type="ARBA" id="ARBA00038064"/>
    </source>
</evidence>
<evidence type="ECO:0000256" key="5">
    <source>
        <dbReference type="ARBA" id="ARBA00022723"/>
    </source>
</evidence>
<dbReference type="PROSITE" id="PS50157">
    <property type="entry name" value="ZINC_FINGER_C2H2_2"/>
    <property type="match status" value="1"/>
</dbReference>
<feature type="region of interest" description="Disordered" evidence="11">
    <location>
        <begin position="96"/>
        <end position="117"/>
    </location>
</feature>